<feature type="repeat" description="ANK" evidence="3">
    <location>
        <begin position="787"/>
        <end position="819"/>
    </location>
</feature>
<dbReference type="Gene3D" id="1.10.418.10">
    <property type="entry name" value="Calponin-like domain"/>
    <property type="match status" value="1"/>
</dbReference>
<dbReference type="EMBL" id="AFYH01070330">
    <property type="status" value="NOT_ANNOTATED_CDS"/>
    <property type="molecule type" value="Genomic_DNA"/>
</dbReference>
<dbReference type="EMBL" id="AFYH01070327">
    <property type="status" value="NOT_ANNOTATED_CDS"/>
    <property type="molecule type" value="Genomic_DNA"/>
</dbReference>
<dbReference type="EMBL" id="AFYH01070326">
    <property type="status" value="NOT_ANNOTATED_CDS"/>
    <property type="molecule type" value="Genomic_DNA"/>
</dbReference>
<dbReference type="Gene3D" id="1.25.40.20">
    <property type="entry name" value="Ankyrin repeat-containing domain"/>
    <property type="match status" value="3"/>
</dbReference>
<feature type="repeat" description="ANK" evidence="3">
    <location>
        <begin position="643"/>
        <end position="675"/>
    </location>
</feature>
<dbReference type="PANTHER" id="PTHR24171">
    <property type="entry name" value="ANKYRIN REPEAT DOMAIN-CONTAINING PROTEIN 39-RELATED"/>
    <property type="match status" value="1"/>
</dbReference>
<dbReference type="PROSITE" id="PS50297">
    <property type="entry name" value="ANK_REP_REGION"/>
    <property type="match status" value="4"/>
</dbReference>
<dbReference type="EMBL" id="AFYH01070328">
    <property type="status" value="NOT_ANNOTATED_CDS"/>
    <property type="molecule type" value="Genomic_DNA"/>
</dbReference>
<dbReference type="Pfam" id="PF00023">
    <property type="entry name" value="Ank"/>
    <property type="match status" value="1"/>
</dbReference>
<dbReference type="InterPro" id="IPR002110">
    <property type="entry name" value="Ankyrin_rpt"/>
</dbReference>
<dbReference type="SMART" id="SM00248">
    <property type="entry name" value="ANK"/>
    <property type="match status" value="9"/>
</dbReference>
<feature type="repeat" description="ANK" evidence="3">
    <location>
        <begin position="542"/>
        <end position="574"/>
    </location>
</feature>
<dbReference type="EMBL" id="AFYH01070325">
    <property type="status" value="NOT_ANNOTATED_CDS"/>
    <property type="molecule type" value="Genomic_DNA"/>
</dbReference>
<dbReference type="EMBL" id="AFYH01070323">
    <property type="status" value="NOT_ANNOTATED_CDS"/>
    <property type="molecule type" value="Genomic_DNA"/>
</dbReference>
<dbReference type="PANTHER" id="PTHR24171:SF9">
    <property type="entry name" value="ANKYRIN REPEAT DOMAIN-CONTAINING PROTEIN 39"/>
    <property type="match status" value="1"/>
</dbReference>
<keyword evidence="2 3" id="KW-0040">ANK repeat</keyword>
<sequence>MALRTKVNGFTAWANMRLFAFSSRVNNVLTQLFSGTNMKALLQSFTGKPMKKMQSMDRLTQQQVVARVEWFVEELKKVGVIAEDTSIDCNKIAMKKGGHVSELLWKLIAHDIWFTWERSSQLQLTDDKLVCSVPFKWTPDPPPPEKKQQPPPGSALSLLAALETLSTKPQNLGPREQAEKSRWTTNLALKTVGEVLYVPTSFTSEDLCQADPQAICAYMCFICMAGYKFKQCGAVVNCTKELNLQIQAITFHLETFSSETLAPDQSLQRKELRKKLQKLQKELQWFGTCYDVEFCYRWRKHAQKVQDKTKEFIRQKMKERFDTVTVPSRSLTINDLCLEMAINLHLTGGLGFYHTNQKEAVAPNRKIVFPGSTTHWHPLLLKAIRVGDYPAVESLIQFFNDACPDVINTSELSTGNGALHLACRNQHFAIVQLLLENGASPDLRNDIGCTPLFFAVVGQRRDVCQLLIEWGCDFHVKDARHRVALDGIRSPQLREYLLGYSAFWLSVVPAIIQGNTGILRGIVEEHVNGNKTMASLQSRCIRGSTLLHTAAYFGERDIIEVLLQQQVGVNLLDYKGATPLHRSGDVQTMQLLLYNGADRNLADADGNTVMHVVSYGEPGKEVALDCLRFLLSYKVSIRKRNKKGLLPIHCAAIQGRIDVIQLLLQSDSDGEMEKRTMEDRANGNTPSMLYLALMNSHLKCAKWLAEQSFSFKPEEPEELISVVLLSTEPQKEKLQTLEFLVNHGVNINAVNNSGDSVLHLAAFRPDLSEVLALLLTKGAKVNEENGEHCTPLFCAVLASNMHAANLLIKHGANIRQKNDYGLTAFDYIGNYEEWIGSGLFSGSVTELLKAHDLKQSRSLVQQISRKLKT</sequence>
<dbReference type="InterPro" id="IPR036872">
    <property type="entry name" value="CH_dom_sf"/>
</dbReference>
<reference evidence="5" key="1">
    <citation type="submission" date="2011-08" db="EMBL/GenBank/DDBJ databases">
        <title>The draft genome of Latimeria chalumnae.</title>
        <authorList>
            <person name="Di Palma F."/>
            <person name="Alfoldi J."/>
            <person name="Johnson J."/>
            <person name="Berlin A."/>
            <person name="Gnerre S."/>
            <person name="Jaffe D."/>
            <person name="MacCallum I."/>
            <person name="Young S."/>
            <person name="Walker B.J."/>
            <person name="Lander E."/>
            <person name="Lindblad-Toh K."/>
        </authorList>
    </citation>
    <scope>NUCLEOTIDE SEQUENCE [LARGE SCALE GENOMIC DNA]</scope>
    <source>
        <strain evidence="5">Wild caught</strain>
    </source>
</reference>
<name>H3B944_LATCH</name>
<evidence type="ECO:0000313" key="5">
    <source>
        <dbReference type="Proteomes" id="UP000008672"/>
    </source>
</evidence>
<dbReference type="Proteomes" id="UP000008672">
    <property type="component" value="Unassembled WGS sequence"/>
</dbReference>
<feature type="repeat" description="ANK" evidence="3">
    <location>
        <begin position="414"/>
        <end position="446"/>
    </location>
</feature>
<dbReference type="Pfam" id="PF12796">
    <property type="entry name" value="Ank_2"/>
    <property type="match status" value="3"/>
</dbReference>
<dbReference type="EMBL" id="AFYH01070329">
    <property type="status" value="NOT_ANNOTATED_CDS"/>
    <property type="molecule type" value="Genomic_DNA"/>
</dbReference>
<evidence type="ECO:0000313" key="4">
    <source>
        <dbReference type="Ensembl" id="ENSLACP00000018415.1"/>
    </source>
</evidence>
<dbReference type="HOGENOM" id="CLU_012389_0_0_1"/>
<evidence type="ECO:0000256" key="3">
    <source>
        <dbReference type="PROSITE-ProRule" id="PRU00023"/>
    </source>
</evidence>
<reference evidence="4" key="2">
    <citation type="submission" date="2025-08" db="UniProtKB">
        <authorList>
            <consortium name="Ensembl"/>
        </authorList>
    </citation>
    <scope>IDENTIFICATION</scope>
</reference>
<dbReference type="EMBL" id="AFYH01070331">
    <property type="status" value="NOT_ANNOTATED_CDS"/>
    <property type="molecule type" value="Genomic_DNA"/>
</dbReference>
<organism evidence="4 5">
    <name type="scientific">Latimeria chalumnae</name>
    <name type="common">Coelacanth</name>
    <dbReference type="NCBI Taxonomy" id="7897"/>
    <lineage>
        <taxon>Eukaryota</taxon>
        <taxon>Metazoa</taxon>
        <taxon>Chordata</taxon>
        <taxon>Craniata</taxon>
        <taxon>Vertebrata</taxon>
        <taxon>Euteleostomi</taxon>
        <taxon>Coelacanthiformes</taxon>
        <taxon>Coelacanthidae</taxon>
        <taxon>Latimeria</taxon>
    </lineage>
</organism>
<feature type="repeat" description="ANK" evidence="3">
    <location>
        <begin position="447"/>
        <end position="479"/>
    </location>
</feature>
<dbReference type="EMBL" id="AFYH01070332">
    <property type="status" value="NOT_ANNOTATED_CDS"/>
    <property type="molecule type" value="Genomic_DNA"/>
</dbReference>
<dbReference type="InterPro" id="IPR036770">
    <property type="entry name" value="Ankyrin_rpt-contain_sf"/>
</dbReference>
<reference evidence="4" key="3">
    <citation type="submission" date="2025-09" db="UniProtKB">
        <authorList>
            <consortium name="Ensembl"/>
        </authorList>
    </citation>
    <scope>IDENTIFICATION</scope>
</reference>
<dbReference type="GeneTree" id="ENSGT00660000096975"/>
<dbReference type="EMBL" id="AFYH01070324">
    <property type="status" value="NOT_ANNOTATED_CDS"/>
    <property type="molecule type" value="Genomic_DNA"/>
</dbReference>
<dbReference type="OMA" id="CILDMVN"/>
<dbReference type="AlphaFoldDB" id="H3B944"/>
<dbReference type="Ensembl" id="ENSLACT00000018548.1">
    <property type="protein sequence ID" value="ENSLACP00000018415.1"/>
    <property type="gene ID" value="ENSLACG00000016219.1"/>
</dbReference>
<proteinExistence type="predicted"/>
<keyword evidence="1" id="KW-0677">Repeat</keyword>
<dbReference type="SUPFAM" id="SSF48403">
    <property type="entry name" value="Ankyrin repeat"/>
    <property type="match status" value="1"/>
</dbReference>
<dbReference type="SUPFAM" id="SSF47576">
    <property type="entry name" value="Calponin-homology domain, CH-domain"/>
    <property type="match status" value="1"/>
</dbReference>
<evidence type="ECO:0000256" key="2">
    <source>
        <dbReference type="ARBA" id="ARBA00023043"/>
    </source>
</evidence>
<keyword evidence="5" id="KW-1185">Reference proteome</keyword>
<feature type="repeat" description="ANK" evidence="3">
    <location>
        <begin position="753"/>
        <end position="786"/>
    </location>
</feature>
<dbReference type="PROSITE" id="PS50088">
    <property type="entry name" value="ANK_REPEAT"/>
    <property type="match status" value="6"/>
</dbReference>
<protein>
    <submittedName>
        <fullName evidence="4">Uncharacterized protein</fullName>
    </submittedName>
</protein>
<evidence type="ECO:0000256" key="1">
    <source>
        <dbReference type="ARBA" id="ARBA00022737"/>
    </source>
</evidence>
<accession>H3B944</accession>